<geneLocation type="plasmid" evidence="1">
    <name>unnamed</name>
</geneLocation>
<proteinExistence type="predicted"/>
<dbReference type="RefSeq" id="WP_241605260.1">
    <property type="nucleotide sequence ID" value="NZ_JAKVIN010000011.1"/>
</dbReference>
<evidence type="ECO:0000313" key="2">
    <source>
        <dbReference type="Proteomes" id="UP001201844"/>
    </source>
</evidence>
<accession>A0ABT0CT40</accession>
<keyword evidence="2" id="KW-1185">Reference proteome</keyword>
<comment type="caution">
    <text evidence="1">The sequence shown here is derived from an EMBL/GenBank/DDBJ whole genome shotgun (WGS) entry which is preliminary data.</text>
</comment>
<sequence length="162" mass="18584">MVIKRLFSAFRKRPATIRAEAPSATELQDAVVRSIVDDRINLHDFEWEDRDWVYIAVNHELLIEDGRRSSTQTAVLAHKPGGSLEDLSFRLSPTSKQKLIALQEAMRQVDEKPWAIVDIAIERDGRYQFHFSYGEPPRISGDLLHSPLTGLLDRYKSERGLK</sequence>
<dbReference type="EMBL" id="JAKVIN010000011">
    <property type="protein sequence ID" value="MCJ8151766.1"/>
    <property type="molecule type" value="Genomic_DNA"/>
</dbReference>
<reference evidence="1 2" key="1">
    <citation type="submission" date="2022-02" db="EMBL/GenBank/DDBJ databases">
        <title>Shinella B3.7 sp. nov., isolated from Sediment (Zhairuo Island).</title>
        <authorList>
            <person name="Chen G."/>
        </authorList>
    </citation>
    <scope>NUCLEOTIDE SEQUENCE [LARGE SCALE GENOMIC DNA]</scope>
    <source>
        <strain evidence="1 2">B3.7</strain>
        <plasmid evidence="1">unnamed</plasmid>
    </source>
</reference>
<dbReference type="Proteomes" id="UP001201844">
    <property type="component" value="Unassembled WGS sequence"/>
</dbReference>
<keyword evidence="1" id="KW-0614">Plasmid</keyword>
<name>A0ABT0CT40_9HYPH</name>
<protein>
    <submittedName>
        <fullName evidence="1">Uncharacterized protein</fullName>
    </submittedName>
</protein>
<gene>
    <name evidence="1" type="ORF">MKI86_21725</name>
</gene>
<organism evidence="1 2">
    <name type="scientific">Shinella sedimenti</name>
    <dbReference type="NCBI Taxonomy" id="2919913"/>
    <lineage>
        <taxon>Bacteria</taxon>
        <taxon>Pseudomonadati</taxon>
        <taxon>Pseudomonadota</taxon>
        <taxon>Alphaproteobacteria</taxon>
        <taxon>Hyphomicrobiales</taxon>
        <taxon>Rhizobiaceae</taxon>
        <taxon>Shinella</taxon>
    </lineage>
</organism>
<evidence type="ECO:0000313" key="1">
    <source>
        <dbReference type="EMBL" id="MCJ8151766.1"/>
    </source>
</evidence>